<sequence>MKSPFHAPRRIRNRITFKMKPLDPSNPHVVGRHSSGMEIDPGCHKARHAAPEGRPGFTLDMVAIDEPIDLWPVSC</sequence>
<dbReference type="EMBL" id="BCSX01000056">
    <property type="protein sequence ID" value="GAS92652.1"/>
    <property type="molecule type" value="Genomic_DNA"/>
</dbReference>
<organism evidence="2 3">
    <name type="scientific">Mycolicibacterium brisbanense</name>
    <dbReference type="NCBI Taxonomy" id="146020"/>
    <lineage>
        <taxon>Bacteria</taxon>
        <taxon>Bacillati</taxon>
        <taxon>Actinomycetota</taxon>
        <taxon>Actinomycetes</taxon>
        <taxon>Mycobacteriales</taxon>
        <taxon>Mycobacteriaceae</taxon>
        <taxon>Mycolicibacterium</taxon>
    </lineage>
</organism>
<dbReference type="STRING" id="146020.RMCB_6748"/>
<reference evidence="3" key="1">
    <citation type="journal article" date="2016" name="Genome Announc.">
        <title>Draft Genome Sequences of Five Rapidly Growing Mycobacterium Species, M. thermoresistibile, M. fortuitum subsp. acetamidolyticum, M. canariasense, M. brisbanense, and M. novocastrense.</title>
        <authorList>
            <person name="Katahira K."/>
            <person name="Ogura Y."/>
            <person name="Gotoh Y."/>
            <person name="Hayashi T."/>
        </authorList>
    </citation>
    <scope>NUCLEOTIDE SEQUENCE [LARGE SCALE GENOMIC DNA]</scope>
    <source>
        <strain evidence="3">JCM15654</strain>
    </source>
</reference>
<dbReference type="AlphaFoldDB" id="A0A100W6R0"/>
<evidence type="ECO:0000313" key="3">
    <source>
        <dbReference type="Proteomes" id="UP000069620"/>
    </source>
</evidence>
<comment type="caution">
    <text evidence="2">The sequence shown here is derived from an EMBL/GenBank/DDBJ whole genome shotgun (WGS) entry which is preliminary data.</text>
</comment>
<evidence type="ECO:0000256" key="1">
    <source>
        <dbReference type="SAM" id="MobiDB-lite"/>
    </source>
</evidence>
<keyword evidence="2" id="KW-0378">Hydrolase</keyword>
<reference evidence="3" key="2">
    <citation type="submission" date="2016-02" db="EMBL/GenBank/DDBJ databases">
        <title>Draft genome sequence of five rapidly growing Mycobacterium species.</title>
        <authorList>
            <person name="Katahira K."/>
            <person name="Gotou Y."/>
            <person name="Iida K."/>
            <person name="Ogura Y."/>
            <person name="Hayashi T."/>
        </authorList>
    </citation>
    <scope>NUCLEOTIDE SEQUENCE [LARGE SCALE GENOMIC DNA]</scope>
    <source>
        <strain evidence="3">JCM15654</strain>
    </source>
</reference>
<protein>
    <submittedName>
        <fullName evidence="2">Malto-oligosyltrehalose trehalohydrolase</fullName>
    </submittedName>
</protein>
<keyword evidence="3" id="KW-1185">Reference proteome</keyword>
<gene>
    <name evidence="2" type="ORF">RMCB_6748</name>
</gene>
<name>A0A100W6R0_9MYCO</name>
<accession>A0A100W6R0</accession>
<feature type="region of interest" description="Disordered" evidence="1">
    <location>
        <begin position="19"/>
        <end position="54"/>
    </location>
</feature>
<dbReference type="Proteomes" id="UP000069620">
    <property type="component" value="Unassembled WGS sequence"/>
</dbReference>
<evidence type="ECO:0000313" key="2">
    <source>
        <dbReference type="EMBL" id="GAS92652.1"/>
    </source>
</evidence>
<dbReference type="GO" id="GO:0016787">
    <property type="term" value="F:hydrolase activity"/>
    <property type="evidence" value="ECO:0007669"/>
    <property type="project" value="UniProtKB-KW"/>
</dbReference>
<proteinExistence type="predicted"/>